<keyword evidence="2" id="KW-1185">Reference proteome</keyword>
<sequence length="189" mass="21782">MSIQRSDHEMAQIRRFMFFFVPTCLLVSPPAMLMAFTLVGVSPQDAKYYEGTVIKCRDGSKTFGKDRLNDGYCDCSDGTDEPDCCDGSDEYESGLNCPNTCHKNGNFSGKRNINESNSVKFEHHTTQGRKSRLDMEDLIQKLEGLKLLIILELAFVVCLAAFCIQYQRRRSRRRHYLRRNQLYRSEIVL</sequence>
<comment type="caution">
    <text evidence="1">The sequence shown here is derived from an EMBL/GenBank/DDBJ whole genome shotgun (WGS) entry which is preliminary data.</text>
</comment>
<dbReference type="Proteomes" id="UP000827976">
    <property type="component" value="Chromosome 4"/>
</dbReference>
<keyword evidence="1" id="KW-0449">Lipoprotein</keyword>
<reference evidence="2" key="1">
    <citation type="journal article" date="2022" name="Nat. Commun.">
        <title>Chromosome evolution and the genetic basis of agronomically important traits in greater yam.</title>
        <authorList>
            <person name="Bredeson J.V."/>
            <person name="Lyons J.B."/>
            <person name="Oniyinde I.O."/>
            <person name="Okereke N.R."/>
            <person name="Kolade O."/>
            <person name="Nnabue I."/>
            <person name="Nwadili C.O."/>
            <person name="Hribova E."/>
            <person name="Parker M."/>
            <person name="Nwogha J."/>
            <person name="Shu S."/>
            <person name="Carlson J."/>
            <person name="Kariba R."/>
            <person name="Muthemba S."/>
            <person name="Knop K."/>
            <person name="Barton G.J."/>
            <person name="Sherwood A.V."/>
            <person name="Lopez-Montes A."/>
            <person name="Asiedu R."/>
            <person name="Jamnadass R."/>
            <person name="Muchugi A."/>
            <person name="Goodstein D."/>
            <person name="Egesi C.N."/>
            <person name="Featherston J."/>
            <person name="Asfaw A."/>
            <person name="Simpson G.G."/>
            <person name="Dolezel J."/>
            <person name="Hendre P.S."/>
            <person name="Van Deynze A."/>
            <person name="Kumar P.L."/>
            <person name="Obidiegwu J.E."/>
            <person name="Bhattacharjee R."/>
            <person name="Rokhsar D.S."/>
        </authorList>
    </citation>
    <scope>NUCLEOTIDE SEQUENCE [LARGE SCALE GENOMIC DNA]</scope>
    <source>
        <strain evidence="2">cv. TDa95/00328</strain>
    </source>
</reference>
<dbReference type="EMBL" id="CM037014">
    <property type="protein sequence ID" value="KAH7686051.1"/>
    <property type="molecule type" value="Genomic_DNA"/>
</dbReference>
<evidence type="ECO:0000313" key="2">
    <source>
        <dbReference type="Proteomes" id="UP000827976"/>
    </source>
</evidence>
<proteinExistence type="predicted"/>
<keyword evidence="1" id="KW-0675">Receptor</keyword>
<organism evidence="1 2">
    <name type="scientific">Dioscorea alata</name>
    <name type="common">Purple yam</name>
    <dbReference type="NCBI Taxonomy" id="55571"/>
    <lineage>
        <taxon>Eukaryota</taxon>
        <taxon>Viridiplantae</taxon>
        <taxon>Streptophyta</taxon>
        <taxon>Embryophyta</taxon>
        <taxon>Tracheophyta</taxon>
        <taxon>Spermatophyta</taxon>
        <taxon>Magnoliopsida</taxon>
        <taxon>Liliopsida</taxon>
        <taxon>Dioscoreales</taxon>
        <taxon>Dioscoreaceae</taxon>
        <taxon>Dioscorea</taxon>
    </lineage>
</organism>
<evidence type="ECO:0000313" key="1">
    <source>
        <dbReference type="EMBL" id="KAH7686051.1"/>
    </source>
</evidence>
<name>A0ACB7WDB6_DIOAL</name>
<accession>A0ACB7WDB6</accession>
<gene>
    <name evidence="1" type="ORF">IHE45_04G079000</name>
</gene>
<protein>
    <submittedName>
        <fullName evidence="1">Low-density lipoprotein (LDL) receptor class A repeat-containing protein</fullName>
    </submittedName>
</protein>